<dbReference type="SUPFAM" id="SSF54928">
    <property type="entry name" value="RNA-binding domain, RBD"/>
    <property type="match status" value="1"/>
</dbReference>
<evidence type="ECO:0000259" key="7">
    <source>
        <dbReference type="PROSITE" id="PS50102"/>
    </source>
</evidence>
<feature type="domain" description="C3H1-type" evidence="8">
    <location>
        <begin position="428"/>
        <end position="456"/>
    </location>
</feature>
<accession>A9U4K2</accession>
<dbReference type="SMART" id="SM00360">
    <property type="entry name" value="RRM"/>
    <property type="match status" value="1"/>
</dbReference>
<feature type="compositionally biased region" description="Polar residues" evidence="5">
    <location>
        <begin position="936"/>
        <end position="946"/>
    </location>
</feature>
<feature type="compositionally biased region" description="Basic and acidic residues" evidence="5">
    <location>
        <begin position="561"/>
        <end position="580"/>
    </location>
</feature>
<evidence type="ECO:0000256" key="4">
    <source>
        <dbReference type="SAM" id="Coils"/>
    </source>
</evidence>
<feature type="signal peptide" evidence="6">
    <location>
        <begin position="1"/>
        <end position="19"/>
    </location>
</feature>
<evidence type="ECO:0000256" key="1">
    <source>
        <dbReference type="ARBA" id="ARBA00022884"/>
    </source>
</evidence>
<feature type="domain" description="RRM" evidence="7">
    <location>
        <begin position="692"/>
        <end position="764"/>
    </location>
</feature>
<feature type="region of interest" description="Disordered" evidence="5">
    <location>
        <begin position="221"/>
        <end position="339"/>
    </location>
</feature>
<dbReference type="InterPro" id="IPR012677">
    <property type="entry name" value="Nucleotide-bd_a/b_plait_sf"/>
</dbReference>
<feature type="region of interest" description="Disordered" evidence="5">
    <location>
        <begin position="496"/>
        <end position="515"/>
    </location>
</feature>
<proteinExistence type="predicted"/>
<dbReference type="InterPro" id="IPR035979">
    <property type="entry name" value="RBD_domain_sf"/>
</dbReference>
<keyword evidence="3" id="KW-0479">Metal-binding</keyword>
<dbReference type="eggNOG" id="KOG2135">
    <property type="taxonomic scope" value="Eukaryota"/>
</dbReference>
<evidence type="ECO:0000259" key="8">
    <source>
        <dbReference type="PROSITE" id="PS50103"/>
    </source>
</evidence>
<dbReference type="PROSITE" id="PS50103">
    <property type="entry name" value="ZF_C3H1"/>
    <property type="match status" value="1"/>
</dbReference>
<feature type="coiled-coil region" evidence="4">
    <location>
        <begin position="841"/>
        <end position="882"/>
    </location>
</feature>
<feature type="compositionally biased region" description="Low complexity" evidence="5">
    <location>
        <begin position="774"/>
        <end position="786"/>
    </location>
</feature>
<sequence>MEVTVLALTLSVWACLAFALPGVAFRVYGVKEVSCADSGFSVRIRVAHTCKLLVLNYFEEKLEKKGEKNSSVGAWSRIEHPSNCENLDVTSTRRLTRMQCNQCSAGYRSCGSSNDRECCGYVGRQSNDQRELSQTDADPTLLSDYVAALLKKSKPKKELHTLCVNQLYDILGEGTKLFVVNLFHALDDGTISSGMEDLAGVKLLDNTESLTGAAEIRISPSHVERLPSAGAQDWEDELEEEESSDDDRNHKHRRRVSRSRSADRVDEPNVSRYSGGGSNDLKRQAGDHRRGGGQSDRERSLKFDRRSGRDAGGRFSNGDQAERGLIRGGGPPFRGDAPNVRLDGVRMGRGRGAGNWAGPIPPPFADAPPLLPPNAGFFPNGRGLGGLGTGWPGGFGHMGGMGAGSLELSHGGRGPPGVMNLGMGMGIGPVRPRCLDFEERGFCLRGDLCPMDHGSHIVVEDVQSLSKFNLPVNLSNGRGMAVAAGQLAASNTMLPAPAPASSRGSRGNREPSISPLEAPIMVNGQVPGAEPDLYDPDQPLWNNDRPEATGRIRKLSAFQAEHSEVGKEKAELKKSTEGRGIDGGNRGANSSGLHGGDAGSTVWDRIGPVDVSAASGEAKVEEQRSQGRGVSWQPGRWGDRESDSGATNLNTNPGRVRGAAGWAEVGLPLNRSKEGTNLGPRAPGRSTERAQRTLYVNCIPPNSNQQEVLLTHFEKFGRVVDVRIPSHSHRAFVQFATREEAESALASPDAVLGNRFIRLSWANRDSITSDNGASTSSTGQPPTTGSEPAGSHAAQLVKGRGKLSLTGLNKVVAGLSGASTVEGSNKATTLNGSASSVPSPVAVASKKQEELELMREKIRQKQEALAQKRDDFRRKLNKLASQGVTGAEDYQGDHARKRQKADNFGDLRPCKVDAAVRSLPSNFGLKKINAVDVTQVGASQVSSKPTRSPHPRTASGTSTGHSAVAWGPARFKLDNRTTAFRVLPPFPFTVSDARKRVWPGLSISSLFSRVYFAFVEVAAVRDHFAAFGELSSVEVEAAEGHKADSEHTWSPNSSIRISYTTRWSAERAMMQGRCFHGQSLNLVWVSAASTSRPSESPAPAGKVAPAEHETTGRGGASEVSEEASAEEVHHVESKLNLKDKAHLIPARVVDSPITPDA</sequence>
<feature type="region of interest" description="Disordered" evidence="5">
    <location>
        <begin position="560"/>
        <end position="600"/>
    </location>
</feature>
<evidence type="ECO:0000313" key="9">
    <source>
        <dbReference type="EMBL" id="EDQ49394.1"/>
    </source>
</evidence>
<feature type="region of interest" description="Disordered" evidence="5">
    <location>
        <begin position="1091"/>
        <end position="1134"/>
    </location>
</feature>
<dbReference type="AlphaFoldDB" id="A9U4K2"/>
<feature type="compositionally biased region" description="Acidic residues" evidence="5">
    <location>
        <begin position="233"/>
        <end position="245"/>
    </location>
</feature>
<feature type="region of interest" description="Disordered" evidence="5">
    <location>
        <begin position="767"/>
        <end position="795"/>
    </location>
</feature>
<dbReference type="PROSITE" id="PS50102">
    <property type="entry name" value="RRM"/>
    <property type="match status" value="1"/>
</dbReference>
<feature type="compositionally biased region" description="Basic and acidic residues" evidence="5">
    <location>
        <begin position="280"/>
        <end position="312"/>
    </location>
</feature>
<feature type="region of interest" description="Disordered" evidence="5">
    <location>
        <begin position="936"/>
        <end position="961"/>
    </location>
</feature>
<feature type="region of interest" description="Disordered" evidence="5">
    <location>
        <begin position="613"/>
        <end position="657"/>
    </location>
</feature>
<dbReference type="PANTHER" id="PTHR14398">
    <property type="entry name" value="RNA RECOGNITION RRM/RNP DOMAIN"/>
    <property type="match status" value="1"/>
</dbReference>
<evidence type="ECO:0000256" key="6">
    <source>
        <dbReference type="SAM" id="SignalP"/>
    </source>
</evidence>
<dbReference type="InterPro" id="IPR000504">
    <property type="entry name" value="RRM_dom"/>
</dbReference>
<feature type="region of interest" description="Disordered" evidence="5">
    <location>
        <begin position="883"/>
        <end position="902"/>
    </location>
</feature>
<dbReference type="FunFam" id="3.30.70.330:FF:000719">
    <property type="entry name" value="Predicted protein"/>
    <property type="match status" value="1"/>
</dbReference>
<dbReference type="GO" id="GO:0008270">
    <property type="term" value="F:zinc ion binding"/>
    <property type="evidence" value="ECO:0007669"/>
    <property type="project" value="UniProtKB-KW"/>
</dbReference>
<feature type="chain" id="PRO_5002742019" evidence="6">
    <location>
        <begin position="20"/>
        <end position="1157"/>
    </location>
</feature>
<dbReference type="Pfam" id="PF00076">
    <property type="entry name" value="RRM_1"/>
    <property type="match status" value="1"/>
</dbReference>
<name>A9U4K2_PHYPA</name>
<dbReference type="CDD" id="cd12257">
    <property type="entry name" value="RRM1_RBM26_like"/>
    <property type="match status" value="1"/>
</dbReference>
<gene>
    <name evidence="9" type="ORF">PHYPADRAFT_102008</name>
</gene>
<dbReference type="Gene3D" id="3.30.70.330">
    <property type="match status" value="1"/>
</dbReference>
<feature type="zinc finger region" description="C3H1-type" evidence="3">
    <location>
        <begin position="428"/>
        <end position="456"/>
    </location>
</feature>
<dbReference type="GO" id="GO:0003723">
    <property type="term" value="F:RNA binding"/>
    <property type="evidence" value="ECO:0007669"/>
    <property type="project" value="UniProtKB-UniRule"/>
</dbReference>
<evidence type="ECO:0000256" key="5">
    <source>
        <dbReference type="SAM" id="MobiDB-lite"/>
    </source>
</evidence>
<keyword evidence="3" id="KW-0862">Zinc</keyword>
<dbReference type="PANTHER" id="PTHR14398:SF0">
    <property type="entry name" value="ZINC FINGER PROTEIN SWM"/>
    <property type="match status" value="1"/>
</dbReference>
<organism>
    <name type="scientific">Physcomitrium patens</name>
    <name type="common">Spreading-leaved earth moss</name>
    <name type="synonym">Physcomitrella patens</name>
    <dbReference type="NCBI Taxonomy" id="3218"/>
    <lineage>
        <taxon>Eukaryota</taxon>
        <taxon>Viridiplantae</taxon>
        <taxon>Streptophyta</taxon>
        <taxon>Embryophyta</taxon>
        <taxon>Bryophyta</taxon>
        <taxon>Bryophytina</taxon>
        <taxon>Bryopsida</taxon>
        <taxon>Funariidae</taxon>
        <taxon>Funariales</taxon>
        <taxon>Funariaceae</taxon>
        <taxon>Physcomitrium</taxon>
    </lineage>
</organism>
<dbReference type="InterPro" id="IPR000571">
    <property type="entry name" value="Znf_CCCH"/>
</dbReference>
<dbReference type="EMBL" id="DS545391">
    <property type="protein sequence ID" value="EDQ49394.1"/>
    <property type="molecule type" value="Genomic_DNA"/>
</dbReference>
<dbReference type="InterPro" id="IPR045137">
    <property type="entry name" value="RBM26/27"/>
</dbReference>
<keyword evidence="1 2" id="KW-0694">RNA-binding</keyword>
<feature type="compositionally biased region" description="Basic and acidic residues" evidence="5">
    <location>
        <begin position="260"/>
        <end position="269"/>
    </location>
</feature>
<keyword evidence="6" id="KW-0732">Signal</keyword>
<evidence type="ECO:0000256" key="2">
    <source>
        <dbReference type="PROSITE-ProRule" id="PRU00176"/>
    </source>
</evidence>
<feature type="compositionally biased region" description="Polar residues" evidence="5">
    <location>
        <begin position="644"/>
        <end position="653"/>
    </location>
</feature>
<protein>
    <submittedName>
        <fullName evidence="9">Predicted protein</fullName>
    </submittedName>
</protein>
<keyword evidence="3" id="KW-0863">Zinc-finger</keyword>
<keyword evidence="4" id="KW-0175">Coiled coil</keyword>
<evidence type="ECO:0000256" key="3">
    <source>
        <dbReference type="PROSITE-ProRule" id="PRU00723"/>
    </source>
</evidence>
<reference evidence="9" key="1">
    <citation type="journal article" date="2008" name="Science">
        <title>The Physcomitrella genome reveals evolutionary insights into the conquest of land by plants.</title>
        <authorList>
            <person name="Rensing S."/>
            <person name="Lang D."/>
            <person name="Zimmer A."/>
            <person name="Terry A."/>
            <person name="Salamov A."/>
            <person name="Shapiro H."/>
            <person name="Nishiyama T."/>
            <person name="Perroud P.-F."/>
            <person name="Lindquist E."/>
            <person name="Kamisugi Y."/>
            <person name="Tanahashi T."/>
            <person name="Sakakibara K."/>
            <person name="Fujita T."/>
            <person name="Oishi K."/>
            <person name="Shin-I T."/>
            <person name="Kuroki Y."/>
            <person name="Toyoda A."/>
            <person name="Suzuki Y."/>
            <person name="Hashimoto A."/>
            <person name="Yamaguchi K."/>
            <person name="Sugano A."/>
            <person name="Kohara Y."/>
            <person name="Fujiyama A."/>
            <person name="Anterola A."/>
            <person name="Aoki S."/>
            <person name="Ashton N."/>
            <person name="Barbazuk W.B."/>
            <person name="Barker E."/>
            <person name="Bennetzen J."/>
            <person name="Bezanilla M."/>
            <person name="Blankenship R."/>
            <person name="Cho S.H."/>
            <person name="Dutcher S."/>
            <person name="Estelle M."/>
            <person name="Fawcett J.A."/>
            <person name="Gundlach H."/>
            <person name="Hanada K."/>
            <person name="Heyl A."/>
            <person name="Hicks K.A."/>
            <person name="Hugh J."/>
            <person name="Lohr M."/>
            <person name="Mayer K."/>
            <person name="Melkozernov A."/>
            <person name="Murata T."/>
            <person name="Nelson D."/>
            <person name="Pils B."/>
            <person name="Prigge M."/>
            <person name="Reiss B."/>
            <person name="Renner T."/>
            <person name="Rombauts S."/>
            <person name="Rushton P."/>
            <person name="Sanderfoot A."/>
            <person name="Schween G."/>
            <person name="Shiu S.-H."/>
            <person name="Stueber K."/>
            <person name="Theodoulou F.L."/>
            <person name="Tu H."/>
            <person name="Van de Peer Y."/>
            <person name="Verrier P.J."/>
            <person name="Waters E."/>
            <person name="Wood A."/>
            <person name="Yang L."/>
            <person name="Cove D."/>
            <person name="Cuming A."/>
            <person name="Hasebe M."/>
            <person name="Lucas S."/>
            <person name="Mishler D.B."/>
            <person name="Reski R."/>
            <person name="Grigoriev I."/>
            <person name="Quatrano R.S."/>
            <person name="Boore J.L."/>
        </authorList>
    </citation>
    <scope>NUCLEOTIDE SEQUENCE [LARGE SCALE GENOMIC DNA]</scope>
</reference>